<dbReference type="PROSITE" id="PS51186">
    <property type="entry name" value="GNAT"/>
    <property type="match status" value="1"/>
</dbReference>
<accession>A0A1J5PFW2</accession>
<name>A0A1J5PFW2_9ZZZZ</name>
<dbReference type="AlphaFoldDB" id="A0A1J5PFW2"/>
<sequence>MTFKLWSIGATSPSELSAPVWRLLAFEDLRVDDLYEVLRLRSEVFVVEQQCLFHDMDGADRKAMHLLGVQQGELQAYARCFAAGIKFAEASFGRVLTRQSARGKGLGHALVSQAILAITQVWGPQAIRIGAQTQLAGFYAKHGFEETGKTYMEDGIPHLEMLLA</sequence>
<dbReference type="InterPro" id="IPR016181">
    <property type="entry name" value="Acyl_CoA_acyltransferase"/>
</dbReference>
<gene>
    <name evidence="2" type="ORF">GALL_481020</name>
</gene>
<comment type="caution">
    <text evidence="2">The sequence shown here is derived from an EMBL/GenBank/DDBJ whole genome shotgun (WGS) entry which is preliminary data.</text>
</comment>
<dbReference type="InterPro" id="IPR000182">
    <property type="entry name" value="GNAT_dom"/>
</dbReference>
<dbReference type="CDD" id="cd04301">
    <property type="entry name" value="NAT_SF"/>
    <property type="match status" value="1"/>
</dbReference>
<keyword evidence="2" id="KW-0808">Transferase</keyword>
<dbReference type="Pfam" id="PF13673">
    <property type="entry name" value="Acetyltransf_10"/>
    <property type="match status" value="1"/>
</dbReference>
<evidence type="ECO:0000313" key="2">
    <source>
        <dbReference type="EMBL" id="OIQ70286.1"/>
    </source>
</evidence>
<keyword evidence="2" id="KW-0012">Acyltransferase</keyword>
<dbReference type="EMBL" id="MLJW01004275">
    <property type="protein sequence ID" value="OIQ70286.1"/>
    <property type="molecule type" value="Genomic_DNA"/>
</dbReference>
<proteinExistence type="predicted"/>
<organism evidence="2">
    <name type="scientific">mine drainage metagenome</name>
    <dbReference type="NCBI Taxonomy" id="410659"/>
    <lineage>
        <taxon>unclassified sequences</taxon>
        <taxon>metagenomes</taxon>
        <taxon>ecological metagenomes</taxon>
    </lineage>
</organism>
<protein>
    <submittedName>
        <fullName evidence="2">Putative acyltransferase</fullName>
    </submittedName>
</protein>
<feature type="domain" description="N-acetyltransferase" evidence="1">
    <location>
        <begin position="24"/>
        <end position="164"/>
    </location>
</feature>
<dbReference type="Gene3D" id="3.40.630.30">
    <property type="match status" value="1"/>
</dbReference>
<dbReference type="SUPFAM" id="SSF55729">
    <property type="entry name" value="Acyl-CoA N-acyltransferases (Nat)"/>
    <property type="match status" value="1"/>
</dbReference>
<dbReference type="GO" id="GO:0016747">
    <property type="term" value="F:acyltransferase activity, transferring groups other than amino-acyl groups"/>
    <property type="evidence" value="ECO:0007669"/>
    <property type="project" value="InterPro"/>
</dbReference>
<evidence type="ECO:0000259" key="1">
    <source>
        <dbReference type="PROSITE" id="PS51186"/>
    </source>
</evidence>
<reference evidence="2" key="1">
    <citation type="submission" date="2016-10" db="EMBL/GenBank/DDBJ databases">
        <title>Sequence of Gallionella enrichment culture.</title>
        <authorList>
            <person name="Poehlein A."/>
            <person name="Muehling M."/>
            <person name="Daniel R."/>
        </authorList>
    </citation>
    <scope>NUCLEOTIDE SEQUENCE</scope>
</reference>